<dbReference type="InterPro" id="IPR020103">
    <property type="entry name" value="PsdUridine_synth_cat_dom_sf"/>
</dbReference>
<sequence length="284" mass="32555">MIFTYTIEEDELLKSFLYRHDFSKKTISAIKQDGALLVNNAHATVRYQLSPGDCLEVRLPRELPSPNLIPFEKPLNILFEDDFILIVSKAPMQNSAPSREHPHESLVEQALNHMNNQNETGIPHIVTRLDRNTSGIVVFAKSRHIHHLLSEAPMHKNYVCLCEGETSLEGDIIKPIMRHPDSIIERMVHPDGKYAHTSFKRLGYKHGVSLCDVRIHTGRTHQIRVHFKAIGHPLLGDGLYGGQTDQFQYHMLHAERILFTHPITLEKLDIVDQFSDIRNRFNAL</sequence>
<dbReference type="InterPro" id="IPR006224">
    <property type="entry name" value="PsdUridine_synth_RluA-like_CS"/>
</dbReference>
<evidence type="ECO:0000256" key="3">
    <source>
        <dbReference type="ARBA" id="ARBA00033164"/>
    </source>
</evidence>
<proteinExistence type="predicted"/>
<dbReference type="PROSITE" id="PS50889">
    <property type="entry name" value="S4"/>
    <property type="match status" value="1"/>
</dbReference>
<dbReference type="PATRIC" id="fig|1229783.3.peg.1329"/>
<accession>K9AL56</accession>
<dbReference type="PANTHER" id="PTHR21600:SF35">
    <property type="entry name" value="PSEUDOURIDINE SYNTHASE"/>
    <property type="match status" value="1"/>
</dbReference>
<dbReference type="PANTHER" id="PTHR21600">
    <property type="entry name" value="MITOCHONDRIAL RNA PSEUDOURIDINE SYNTHASE"/>
    <property type="match status" value="1"/>
</dbReference>
<dbReference type="RefSeq" id="WP_009383550.1">
    <property type="nucleotide sequence ID" value="NZ_AMSQ01000008.1"/>
</dbReference>
<comment type="caution">
    <text evidence="6">The sequence shown here is derived from an EMBL/GenBank/DDBJ whole genome shotgun (WGS) entry which is preliminary data.</text>
</comment>
<evidence type="ECO:0000259" key="5">
    <source>
        <dbReference type="Pfam" id="PF00849"/>
    </source>
</evidence>
<dbReference type="AlphaFoldDB" id="K9AL56"/>
<dbReference type="PROSITE" id="PS01129">
    <property type="entry name" value="PSI_RLU"/>
    <property type="match status" value="1"/>
</dbReference>
<dbReference type="GO" id="GO:0003723">
    <property type="term" value="F:RNA binding"/>
    <property type="evidence" value="ECO:0007669"/>
    <property type="project" value="UniProtKB-KW"/>
</dbReference>
<dbReference type="eggNOG" id="COG0564">
    <property type="taxonomic scope" value="Bacteria"/>
</dbReference>
<evidence type="ECO:0000256" key="1">
    <source>
        <dbReference type="ARBA" id="ARBA00000073"/>
    </source>
</evidence>
<dbReference type="Proteomes" id="UP000009885">
    <property type="component" value="Unassembled WGS sequence"/>
</dbReference>
<evidence type="ECO:0000313" key="7">
    <source>
        <dbReference type="Proteomes" id="UP000009885"/>
    </source>
</evidence>
<dbReference type="InterPro" id="IPR006145">
    <property type="entry name" value="PsdUridine_synth_RsuA/RluA"/>
</dbReference>
<dbReference type="InterPro" id="IPR050188">
    <property type="entry name" value="RluA_PseudoU_synthase"/>
</dbReference>
<feature type="domain" description="Pseudouridine synthase RsuA/RluA-like" evidence="5">
    <location>
        <begin position="105"/>
        <end position="228"/>
    </location>
</feature>
<reference evidence="6 7" key="1">
    <citation type="journal article" date="2013" name="Genome Announc.">
        <title>Genome Sequence of Staphylococcus massiliensis Strain S46, Isolated from the Surface of Healthy Human Skin.</title>
        <authorList>
            <person name="Srivastav R."/>
            <person name="Singh A."/>
            <person name="Jangir P.K."/>
            <person name="Kumari C."/>
            <person name="Muduli S."/>
            <person name="Sharma R."/>
        </authorList>
    </citation>
    <scope>NUCLEOTIDE SEQUENCE [LARGE SCALE GENOMIC DNA]</scope>
    <source>
        <strain evidence="6 7">S46</strain>
    </source>
</reference>
<evidence type="ECO:0000313" key="6">
    <source>
        <dbReference type="EMBL" id="EKU48103.1"/>
    </source>
</evidence>
<dbReference type="OrthoDB" id="9807829at2"/>
<gene>
    <name evidence="6" type="ORF">C273_06573</name>
</gene>
<protein>
    <recommendedName>
        <fullName evidence="2">RNA pseudouridylate synthase</fullName>
    </recommendedName>
    <alternativeName>
        <fullName evidence="3">RNA-uridine isomerase</fullName>
    </alternativeName>
</protein>
<evidence type="ECO:0000256" key="2">
    <source>
        <dbReference type="ARBA" id="ARBA00031870"/>
    </source>
</evidence>
<dbReference type="SUPFAM" id="SSF55120">
    <property type="entry name" value="Pseudouridine synthase"/>
    <property type="match status" value="1"/>
</dbReference>
<dbReference type="GO" id="GO:0000455">
    <property type="term" value="P:enzyme-directed rRNA pseudouridine synthesis"/>
    <property type="evidence" value="ECO:0007669"/>
    <property type="project" value="TreeGrafter"/>
</dbReference>
<dbReference type="EMBL" id="AMSQ01000008">
    <property type="protein sequence ID" value="EKU48103.1"/>
    <property type="molecule type" value="Genomic_DNA"/>
</dbReference>
<dbReference type="Pfam" id="PF00849">
    <property type="entry name" value="PseudoU_synth_2"/>
    <property type="match status" value="1"/>
</dbReference>
<dbReference type="GO" id="GO:0140098">
    <property type="term" value="F:catalytic activity, acting on RNA"/>
    <property type="evidence" value="ECO:0007669"/>
    <property type="project" value="UniProtKB-ARBA"/>
</dbReference>
<keyword evidence="7" id="KW-1185">Reference proteome</keyword>
<keyword evidence="4" id="KW-0694">RNA-binding</keyword>
<name>K9AL56_9STAP</name>
<dbReference type="GO" id="GO:0009982">
    <property type="term" value="F:pseudouridine synthase activity"/>
    <property type="evidence" value="ECO:0007669"/>
    <property type="project" value="InterPro"/>
</dbReference>
<dbReference type="Gene3D" id="3.30.2350.10">
    <property type="entry name" value="Pseudouridine synthase"/>
    <property type="match status" value="1"/>
</dbReference>
<dbReference type="CDD" id="cd02869">
    <property type="entry name" value="PseudoU_synth_RluA_like"/>
    <property type="match status" value="1"/>
</dbReference>
<evidence type="ECO:0000256" key="4">
    <source>
        <dbReference type="PROSITE-ProRule" id="PRU00182"/>
    </source>
</evidence>
<organism evidence="6 7">
    <name type="scientific">Staphylococcus massiliensis S46</name>
    <dbReference type="NCBI Taxonomy" id="1229783"/>
    <lineage>
        <taxon>Bacteria</taxon>
        <taxon>Bacillati</taxon>
        <taxon>Bacillota</taxon>
        <taxon>Bacilli</taxon>
        <taxon>Bacillales</taxon>
        <taxon>Staphylococcaceae</taxon>
        <taxon>Staphylococcus</taxon>
    </lineage>
</organism>
<dbReference type="STRING" id="1229783.C273_06573"/>
<comment type="catalytic activity">
    <reaction evidence="1">
        <text>a uridine in RNA = a pseudouridine in RNA</text>
        <dbReference type="Rhea" id="RHEA:48348"/>
        <dbReference type="Rhea" id="RHEA-COMP:12068"/>
        <dbReference type="Rhea" id="RHEA-COMP:12069"/>
        <dbReference type="ChEBI" id="CHEBI:65314"/>
        <dbReference type="ChEBI" id="CHEBI:65315"/>
    </reaction>
</comment>